<proteinExistence type="predicted"/>
<evidence type="ECO:0000313" key="3">
    <source>
        <dbReference type="Proteomes" id="UP000800097"/>
    </source>
</evidence>
<dbReference type="InterPro" id="IPR024079">
    <property type="entry name" value="MetalloPept_cat_dom_sf"/>
</dbReference>
<evidence type="ECO:0000313" key="2">
    <source>
        <dbReference type="EMBL" id="KAF2271293.1"/>
    </source>
</evidence>
<dbReference type="EMBL" id="ML986552">
    <property type="protein sequence ID" value="KAF2271293.1"/>
    <property type="molecule type" value="Genomic_DNA"/>
</dbReference>
<keyword evidence="3" id="KW-1185">Reference proteome</keyword>
<feature type="signal peptide" evidence="1">
    <location>
        <begin position="1"/>
        <end position="19"/>
    </location>
</feature>
<evidence type="ECO:0000256" key="1">
    <source>
        <dbReference type="SAM" id="SignalP"/>
    </source>
</evidence>
<dbReference type="GeneID" id="54555003"/>
<keyword evidence="1" id="KW-0732">Signal</keyword>
<sequence>MYLIYSLPLLMLWGRPTFAARWTIDSGCDNVPFSQRSPLNAVDELKKAMAEAITMAENAVKVLNEHADDEHVSGMMKLIYGDGNDYQAKVDETKRILANVAGFEKEKAGPGPLDQEWQNTMTNNDVMIFCSKDRFKPKQGSTQLMDTSMNNKLFSASSFDDDKLRGACYKTDYDLNNVNEKKPTALTTPSDLFDKKKYNQDGKPPDMSPYMVAQPKVADTIDICPWLLHRSAGRGWPRIDKDQITKTQQPGFKDGLSDIALPVDGLVDTGYTLLHELTHTKQGGRTIDTLPADRPAGAESCYGWKCVQLIKDPKNADNIAKAGMALHLWTMGYHVDKDGNVLNK</sequence>
<dbReference type="OrthoDB" id="3776585at2759"/>
<dbReference type="GO" id="GO:0008237">
    <property type="term" value="F:metallopeptidase activity"/>
    <property type="evidence" value="ECO:0007669"/>
    <property type="project" value="InterPro"/>
</dbReference>
<organism evidence="2 3">
    <name type="scientific">Westerdykella ornata</name>
    <dbReference type="NCBI Taxonomy" id="318751"/>
    <lineage>
        <taxon>Eukaryota</taxon>
        <taxon>Fungi</taxon>
        <taxon>Dikarya</taxon>
        <taxon>Ascomycota</taxon>
        <taxon>Pezizomycotina</taxon>
        <taxon>Dothideomycetes</taxon>
        <taxon>Pleosporomycetidae</taxon>
        <taxon>Pleosporales</taxon>
        <taxon>Sporormiaceae</taxon>
        <taxon>Westerdykella</taxon>
    </lineage>
</organism>
<dbReference type="Gene3D" id="3.40.390.10">
    <property type="entry name" value="Collagenase (Catalytic Domain)"/>
    <property type="match status" value="1"/>
</dbReference>
<feature type="chain" id="PRO_5025580503" description="Lysine-specific metallo-endopeptidase domain-containing protein" evidence="1">
    <location>
        <begin position="20"/>
        <end position="344"/>
    </location>
</feature>
<dbReference type="AlphaFoldDB" id="A0A6A6J585"/>
<name>A0A6A6J585_WESOR</name>
<dbReference type="RefSeq" id="XP_033648832.1">
    <property type="nucleotide sequence ID" value="XM_033801828.1"/>
</dbReference>
<accession>A0A6A6J585</accession>
<dbReference type="Proteomes" id="UP000800097">
    <property type="component" value="Unassembled WGS sequence"/>
</dbReference>
<evidence type="ECO:0008006" key="4">
    <source>
        <dbReference type="Google" id="ProtNLM"/>
    </source>
</evidence>
<reference evidence="2" key="1">
    <citation type="journal article" date="2020" name="Stud. Mycol.">
        <title>101 Dothideomycetes genomes: a test case for predicting lifestyles and emergence of pathogens.</title>
        <authorList>
            <person name="Haridas S."/>
            <person name="Albert R."/>
            <person name="Binder M."/>
            <person name="Bloem J."/>
            <person name="Labutti K."/>
            <person name="Salamov A."/>
            <person name="Andreopoulos B."/>
            <person name="Baker S."/>
            <person name="Barry K."/>
            <person name="Bills G."/>
            <person name="Bluhm B."/>
            <person name="Cannon C."/>
            <person name="Castanera R."/>
            <person name="Culley D."/>
            <person name="Daum C."/>
            <person name="Ezra D."/>
            <person name="Gonzalez J."/>
            <person name="Henrissat B."/>
            <person name="Kuo A."/>
            <person name="Liang C."/>
            <person name="Lipzen A."/>
            <person name="Lutzoni F."/>
            <person name="Magnuson J."/>
            <person name="Mondo S."/>
            <person name="Nolan M."/>
            <person name="Ohm R."/>
            <person name="Pangilinan J."/>
            <person name="Park H.-J."/>
            <person name="Ramirez L."/>
            <person name="Alfaro M."/>
            <person name="Sun H."/>
            <person name="Tritt A."/>
            <person name="Yoshinaga Y."/>
            <person name="Zwiers L.-H."/>
            <person name="Turgeon B."/>
            <person name="Goodwin S."/>
            <person name="Spatafora J."/>
            <person name="Crous P."/>
            <person name="Grigoriev I."/>
        </authorList>
    </citation>
    <scope>NUCLEOTIDE SEQUENCE</scope>
    <source>
        <strain evidence="2">CBS 379.55</strain>
    </source>
</reference>
<protein>
    <recommendedName>
        <fullName evidence="4">Lysine-specific metallo-endopeptidase domain-containing protein</fullName>
    </recommendedName>
</protein>
<gene>
    <name evidence="2" type="ORF">EI97DRAFT_471312</name>
</gene>